<evidence type="ECO:0000259" key="3">
    <source>
        <dbReference type="Pfam" id="PF25275"/>
    </source>
</evidence>
<feature type="domain" description="Golvesin/Xly CBD-like" evidence="3">
    <location>
        <begin position="12"/>
        <end position="113"/>
    </location>
</feature>
<dbReference type="Gene3D" id="1.50.10.10">
    <property type="match status" value="1"/>
</dbReference>
<dbReference type="InterPro" id="IPR008928">
    <property type="entry name" value="6-hairpin_glycosidase_sf"/>
</dbReference>
<dbReference type="Gene3D" id="2.60.40.10">
    <property type="entry name" value="Immunoglobulins"/>
    <property type="match status" value="1"/>
</dbReference>
<dbReference type="InterPro" id="IPR004197">
    <property type="entry name" value="Cellulase_Ig-like"/>
</dbReference>
<reference evidence="4 5" key="1">
    <citation type="submission" date="2020-08" db="EMBL/GenBank/DDBJ databases">
        <title>A Genomic Blueprint of the Chicken Gut Microbiome.</title>
        <authorList>
            <person name="Gilroy R."/>
            <person name="Ravi A."/>
            <person name="Getino M."/>
            <person name="Pursley I."/>
            <person name="Horton D.L."/>
            <person name="Alikhan N.-F."/>
            <person name="Baker D."/>
            <person name="Gharbi K."/>
            <person name="Hall N."/>
            <person name="Watson M."/>
            <person name="Adriaenssens E.M."/>
            <person name="Foster-Nyarko E."/>
            <person name="Jarju S."/>
            <person name="Secka A."/>
            <person name="Antonio M."/>
            <person name="Oren A."/>
            <person name="Chaudhuri R."/>
            <person name="La Ragione R.M."/>
            <person name="Hildebrand F."/>
            <person name="Pallen M.J."/>
        </authorList>
    </citation>
    <scope>NUCLEOTIDE SEQUENCE [LARGE SCALE GENOMIC DNA]</scope>
    <source>
        <strain evidence="4 5">Sa2BVA9</strain>
    </source>
</reference>
<keyword evidence="5" id="KW-1185">Reference proteome</keyword>
<dbReference type="SUPFAM" id="SSF81296">
    <property type="entry name" value="E set domains"/>
    <property type="match status" value="1"/>
</dbReference>
<dbReference type="InterPro" id="IPR014756">
    <property type="entry name" value="Ig_E-set"/>
</dbReference>
<dbReference type="CDD" id="cd02850">
    <property type="entry name" value="E_set_Cellulase_N"/>
    <property type="match status" value="1"/>
</dbReference>
<keyword evidence="4" id="KW-0378">Hydrolase</keyword>
<evidence type="ECO:0000313" key="5">
    <source>
        <dbReference type="Proteomes" id="UP000608071"/>
    </source>
</evidence>
<dbReference type="RefSeq" id="WP_191798993.1">
    <property type="nucleotide sequence ID" value="NZ_JACSQL010000002.1"/>
</dbReference>
<gene>
    <name evidence="4" type="ORF">H9647_06740</name>
</gene>
<proteinExistence type="inferred from homology"/>
<accession>A0ABR8SWB6</accession>
<dbReference type="Pfam" id="PF25275">
    <property type="entry name" value="Golvesin_C"/>
    <property type="match status" value="1"/>
</dbReference>
<evidence type="ECO:0000256" key="1">
    <source>
        <dbReference type="ARBA" id="ARBA00007072"/>
    </source>
</evidence>
<dbReference type="EMBL" id="JACSQL010000002">
    <property type="protein sequence ID" value="MBD7967752.1"/>
    <property type="molecule type" value="Genomic_DNA"/>
</dbReference>
<comment type="similarity">
    <text evidence="1">Belongs to the glycosyl hydrolase 9 (cellulase E) family.</text>
</comment>
<name>A0ABR8SWB6_9BACL</name>
<dbReference type="InterPro" id="IPR033803">
    <property type="entry name" value="CBD-like_Golvesin-Xly"/>
</dbReference>
<feature type="domain" description="Cellulase Ig-like" evidence="2">
    <location>
        <begin position="150"/>
        <end position="216"/>
    </location>
</feature>
<evidence type="ECO:0000313" key="4">
    <source>
        <dbReference type="EMBL" id="MBD7967752.1"/>
    </source>
</evidence>
<dbReference type="InterPro" id="IPR013783">
    <property type="entry name" value="Ig-like_fold"/>
</dbReference>
<dbReference type="GO" id="GO:0016787">
    <property type="term" value="F:hydrolase activity"/>
    <property type="evidence" value="ECO:0007669"/>
    <property type="project" value="UniProtKB-KW"/>
</dbReference>
<evidence type="ECO:0000259" key="2">
    <source>
        <dbReference type="Pfam" id="PF02927"/>
    </source>
</evidence>
<dbReference type="Pfam" id="PF02927">
    <property type="entry name" value="CelD_N"/>
    <property type="match status" value="1"/>
</dbReference>
<comment type="caution">
    <text evidence="4">The sequence shown here is derived from an EMBL/GenBank/DDBJ whole genome shotgun (WGS) entry which is preliminary data.</text>
</comment>
<protein>
    <submittedName>
        <fullName evidence="4">Glycoside hydrolase family 9 protein</fullName>
    </submittedName>
</protein>
<dbReference type="InterPro" id="IPR012341">
    <property type="entry name" value="6hp_glycosidase-like_sf"/>
</dbReference>
<dbReference type="Proteomes" id="UP000608071">
    <property type="component" value="Unassembled WGS sequence"/>
</dbReference>
<dbReference type="SUPFAM" id="SSF48208">
    <property type="entry name" value="Six-hairpin glycosidases"/>
    <property type="match status" value="1"/>
</dbReference>
<sequence>MSETIINVGDVAYSEIGTWAVSGLAGYNAVPSRYSSTMGDVAKWSGYAPETSNYEIYVWYPASTSNTDAAKYTIKTLNGSWVKTIDQKNNADKWVKVCTVSAIADTAIVVSLTVSYSINRTSAIKYVSTANAADPITIQPPTTDTDSVVVLTNQSGFDTGKPKRATITNVADGTAFTVNKSADDSIVFTGSVTGNIADFSTFNTEGAYYVACEGSKSTNFNIGKYWMQRVSIGPALRFMDESRSDTFLLGRNSIGWRDSHQFSFELNTLALQYMANPSAYERMPYGISNLSTCEYPELRVQNEPDIIWLMKFGALRYYDLAVNKGHSHHALTKAQLAHFLYLYPFISKYVSREFYLKIRDYTLKEWSNPICDLQWYDDTGLKSNNLFHTQKVIGGIKGEKPPGYSIQPNLLMYEVAKRDGIANYQQFFDAAYNNADWLINKIDLNDPRYTKGQRMSEHATITGLAYFLEKYPNKAPAGIRKKIEVWADTMIKRSRNLWDLRKYADPNDGGALDQWTGGLNSYNEPGNVAGFMASAYAALRVIKNTSVNNRLHEIAISQIDNVFGRNPMGRHYSYDGPKEIEGVDVGWPEFFEGGAGMLMAVKGVLDGAPKESAYPFDPNADAGYTEGWIAFNTAWNASLAYSAAQDVELKVFDKTFTTEVSSSVSPGSTIGIRLRAPLNFDSNKIETGQVLVTDNNGEKTEVTVTEASADDYYFTSLFTIPSDTTYLDVSYGHDLFKKSIRVSCV</sequence>
<organism evidence="4 5">
    <name type="scientific">Paenibacillus gallinarum</name>
    <dbReference type="NCBI Taxonomy" id="2762232"/>
    <lineage>
        <taxon>Bacteria</taxon>
        <taxon>Bacillati</taxon>
        <taxon>Bacillota</taxon>
        <taxon>Bacilli</taxon>
        <taxon>Bacillales</taxon>
        <taxon>Paenibacillaceae</taxon>
        <taxon>Paenibacillus</taxon>
    </lineage>
</organism>